<dbReference type="OrthoDB" id="9939148at2759"/>
<dbReference type="PANTHER" id="PTHR34763:SF1">
    <property type="entry name" value="PROTEIN FAM104A"/>
    <property type="match status" value="1"/>
</dbReference>
<dbReference type="PANTHER" id="PTHR34763">
    <property type="entry name" value="PROTEIN FAM104A"/>
    <property type="match status" value="1"/>
</dbReference>
<reference evidence="2 3" key="1">
    <citation type="submission" date="2016-06" db="EMBL/GenBank/DDBJ databases">
        <title>The Draft Genome Sequence and Annotation of the Desert Woodrat Neotoma lepida.</title>
        <authorList>
            <person name="Campbell M."/>
            <person name="Oakeson K.F."/>
            <person name="Yandell M."/>
            <person name="Halpert J.R."/>
            <person name="Dearing D."/>
        </authorList>
    </citation>
    <scope>NUCLEOTIDE SEQUENCE [LARGE SCALE GENOMIC DNA]</scope>
    <source>
        <strain evidence="2">417</strain>
        <tissue evidence="2">Liver</tissue>
    </source>
</reference>
<evidence type="ECO:0000313" key="2">
    <source>
        <dbReference type="EMBL" id="OBS78025.1"/>
    </source>
</evidence>
<feature type="compositionally biased region" description="Polar residues" evidence="1">
    <location>
        <begin position="56"/>
        <end position="80"/>
    </location>
</feature>
<evidence type="ECO:0000313" key="3">
    <source>
        <dbReference type="Proteomes" id="UP000092124"/>
    </source>
</evidence>
<name>A0A1A6HJ75_NEOLE</name>
<dbReference type="Proteomes" id="UP000092124">
    <property type="component" value="Unassembled WGS sequence"/>
</dbReference>
<dbReference type="Pfam" id="PF15434">
    <property type="entry name" value="FAM104"/>
    <property type="match status" value="1"/>
</dbReference>
<dbReference type="AlphaFoldDB" id="A0A1A6HJ75"/>
<dbReference type="EMBL" id="LZPO01027587">
    <property type="protein sequence ID" value="OBS78025.1"/>
    <property type="molecule type" value="Genomic_DNA"/>
</dbReference>
<evidence type="ECO:0000256" key="1">
    <source>
        <dbReference type="SAM" id="MobiDB-lite"/>
    </source>
</evidence>
<protein>
    <submittedName>
        <fullName evidence="2">Uncharacterized protein</fullName>
    </submittedName>
</protein>
<dbReference type="InterPro" id="IPR029222">
    <property type="entry name" value="VCF1/2-like"/>
</dbReference>
<proteinExistence type="predicted"/>
<sequence>MGLKVKHPKGQLLNDDRFLNVFRKRRQDNNKEDNNFLLRSKRNKKDQAFQDPHAIESSSSDNEWIHDTINNPTQGSVQESSLKKNIPEFNSNNLEFSQEDYALCQGNGPYSHINQILKEAHFSSPQQRGQPPSK</sequence>
<comment type="caution">
    <text evidence="2">The sequence shown here is derived from an EMBL/GenBank/DDBJ whole genome shotgun (WGS) entry which is preliminary data.</text>
</comment>
<feature type="region of interest" description="Disordered" evidence="1">
    <location>
        <begin position="24"/>
        <end position="84"/>
    </location>
</feature>
<keyword evidence="3" id="KW-1185">Reference proteome</keyword>
<gene>
    <name evidence="2" type="ORF">A6R68_19586</name>
</gene>
<organism evidence="2 3">
    <name type="scientific">Neotoma lepida</name>
    <name type="common">Desert woodrat</name>
    <dbReference type="NCBI Taxonomy" id="56216"/>
    <lineage>
        <taxon>Eukaryota</taxon>
        <taxon>Metazoa</taxon>
        <taxon>Chordata</taxon>
        <taxon>Craniata</taxon>
        <taxon>Vertebrata</taxon>
        <taxon>Euteleostomi</taxon>
        <taxon>Mammalia</taxon>
        <taxon>Eutheria</taxon>
        <taxon>Euarchontoglires</taxon>
        <taxon>Glires</taxon>
        <taxon>Rodentia</taxon>
        <taxon>Myomorpha</taxon>
        <taxon>Muroidea</taxon>
        <taxon>Cricetidae</taxon>
        <taxon>Neotominae</taxon>
        <taxon>Neotoma</taxon>
    </lineage>
</organism>
<accession>A0A1A6HJ75</accession>